<dbReference type="KEGG" id="tet:TTHERM_00467470"/>
<protein>
    <submittedName>
        <fullName evidence="4">EF hand protein</fullName>
    </submittedName>
</protein>
<dbReference type="Gene3D" id="1.10.238.10">
    <property type="entry name" value="EF-hand"/>
    <property type="match status" value="1"/>
</dbReference>
<keyword evidence="1" id="KW-0106">Calcium</keyword>
<reference evidence="5" key="1">
    <citation type="journal article" date="2006" name="PLoS Biol.">
        <title>Macronuclear genome sequence of the ciliate Tetrahymena thermophila, a model eukaryote.</title>
        <authorList>
            <person name="Eisen J.A."/>
            <person name="Coyne R.S."/>
            <person name="Wu M."/>
            <person name="Wu D."/>
            <person name="Thiagarajan M."/>
            <person name="Wortman J.R."/>
            <person name="Badger J.H."/>
            <person name="Ren Q."/>
            <person name="Amedeo P."/>
            <person name="Jones K.M."/>
            <person name="Tallon L.J."/>
            <person name="Delcher A.L."/>
            <person name="Salzberg S.L."/>
            <person name="Silva J.C."/>
            <person name="Haas B.J."/>
            <person name="Majoros W.H."/>
            <person name="Farzad M."/>
            <person name="Carlton J.M."/>
            <person name="Smith R.K. Jr."/>
            <person name="Garg J."/>
            <person name="Pearlman R.E."/>
            <person name="Karrer K.M."/>
            <person name="Sun L."/>
            <person name="Manning G."/>
            <person name="Elde N.C."/>
            <person name="Turkewitz A.P."/>
            <person name="Asai D.J."/>
            <person name="Wilkes D.E."/>
            <person name="Wang Y."/>
            <person name="Cai H."/>
            <person name="Collins K."/>
            <person name="Stewart B.A."/>
            <person name="Lee S.R."/>
            <person name="Wilamowska K."/>
            <person name="Weinberg Z."/>
            <person name="Ruzzo W.L."/>
            <person name="Wloga D."/>
            <person name="Gaertig J."/>
            <person name="Frankel J."/>
            <person name="Tsao C.-C."/>
            <person name="Gorovsky M.A."/>
            <person name="Keeling P.J."/>
            <person name="Waller R.F."/>
            <person name="Patron N.J."/>
            <person name="Cherry J.M."/>
            <person name="Stover N.A."/>
            <person name="Krieger C.J."/>
            <person name="del Toro C."/>
            <person name="Ryder H.F."/>
            <person name="Williamson S.C."/>
            <person name="Barbeau R.A."/>
            <person name="Hamilton E.P."/>
            <person name="Orias E."/>
        </authorList>
    </citation>
    <scope>NUCLEOTIDE SEQUENCE [LARGE SCALE GENOMIC DNA]</scope>
    <source>
        <strain evidence="5">SB210</strain>
    </source>
</reference>
<evidence type="ECO:0000313" key="4">
    <source>
        <dbReference type="EMBL" id="EAS04798.1"/>
    </source>
</evidence>
<sequence length="722" mass="85510">MKFRNQSDQTQQISSKSPSKNDQSLVQNASQNDIKEFYSKNDQFNQNKSLLMKKEYQNWLRKRYRVRANINYLWKAEQLYDKKQLEELFDTVIQNSPDIYKFEMNQDSSNNQDQSINLEAFYHVMKKLGKQNFMDRNSFNNILHLIDRDGNRKLNKNEFYTMLMSKTINQQIFKLNQGSWKKQFDCQQNKDNSQKKRTRFVSADSNYQKQFDNEVLPSIKQNKMNIQTKDYQQFNINAQKILSTACTPINNPRNRNKNFKHNQLNNSCLEVNNSHVNNFSQIDMTKMIGNLKYENDRSKLLKNFESVRKEKSIDIEEKCDKLNQILQQKHFNVDHIGISPTSKLLSKQKIQEIRSRKQSLSPSPQTENKLHPQSQIDLFGDQIFISQVNQQIPNQNQKQFKILPSINKDKSNPFTLDNSTNIGSNLDDFTIQNKSNAHIQSLPRTHNRIDMKFHFVKHLSEINFDEQKDSQANSIQQTNNMIYDKQYNNYHQNYIKYKSNTCSVKRNAQKQNSLLSSGQPSYQNLQIHQSMEFIDNDDDNENYHISLISDKQKQDLNQFKLEDQEDDQNFELDDEDEELFQFSKRELGMIVERAKYKGKKQAQVLNIGQDLNHLAQKERSRKETIQSNLKEITNNSIIYNQYPKNIRKTFKQNSFDSIQMPKSTKRSSNSKLQQSRQNSIQRIFQNQQTQFQNESIILVENKPNRDLSTDSSYVFLKLQKKQ</sequence>
<organism evidence="4 5">
    <name type="scientific">Tetrahymena thermophila (strain SB210)</name>
    <dbReference type="NCBI Taxonomy" id="312017"/>
    <lineage>
        <taxon>Eukaryota</taxon>
        <taxon>Sar</taxon>
        <taxon>Alveolata</taxon>
        <taxon>Ciliophora</taxon>
        <taxon>Intramacronucleata</taxon>
        <taxon>Oligohymenophorea</taxon>
        <taxon>Hymenostomatida</taxon>
        <taxon>Tetrahymenina</taxon>
        <taxon>Tetrahymenidae</taxon>
        <taxon>Tetrahymena</taxon>
    </lineage>
</organism>
<keyword evidence="5" id="KW-1185">Reference proteome</keyword>
<evidence type="ECO:0000256" key="2">
    <source>
        <dbReference type="SAM" id="MobiDB-lite"/>
    </source>
</evidence>
<evidence type="ECO:0000313" key="5">
    <source>
        <dbReference type="Proteomes" id="UP000009168"/>
    </source>
</evidence>
<dbReference type="Proteomes" id="UP000009168">
    <property type="component" value="Unassembled WGS sequence"/>
</dbReference>
<dbReference type="RefSeq" id="XP_001025043.1">
    <property type="nucleotide sequence ID" value="XM_001025043.1"/>
</dbReference>
<dbReference type="InterPro" id="IPR002048">
    <property type="entry name" value="EF_hand_dom"/>
</dbReference>
<dbReference type="GeneID" id="7826158"/>
<dbReference type="InParanoid" id="I7LXK1"/>
<dbReference type="PROSITE" id="PS50222">
    <property type="entry name" value="EF_HAND_2"/>
    <property type="match status" value="1"/>
</dbReference>
<evidence type="ECO:0000259" key="3">
    <source>
        <dbReference type="PROSITE" id="PS50222"/>
    </source>
</evidence>
<evidence type="ECO:0000256" key="1">
    <source>
        <dbReference type="ARBA" id="ARBA00022837"/>
    </source>
</evidence>
<dbReference type="InterPro" id="IPR011992">
    <property type="entry name" value="EF-hand-dom_pair"/>
</dbReference>
<dbReference type="SUPFAM" id="SSF47473">
    <property type="entry name" value="EF-hand"/>
    <property type="match status" value="1"/>
</dbReference>
<accession>I7LXK1</accession>
<dbReference type="HOGENOM" id="CLU_383349_0_0_1"/>
<name>I7LXK1_TETTS</name>
<feature type="region of interest" description="Disordered" evidence="2">
    <location>
        <begin position="1"/>
        <end position="27"/>
    </location>
</feature>
<dbReference type="EMBL" id="GG662441">
    <property type="protein sequence ID" value="EAS04798.1"/>
    <property type="molecule type" value="Genomic_DNA"/>
</dbReference>
<feature type="region of interest" description="Disordered" evidence="2">
    <location>
        <begin position="656"/>
        <end position="679"/>
    </location>
</feature>
<dbReference type="PROSITE" id="PS00018">
    <property type="entry name" value="EF_HAND_1"/>
    <property type="match status" value="1"/>
</dbReference>
<dbReference type="AlphaFoldDB" id="I7LXK1"/>
<gene>
    <name evidence="4" type="ORF">TTHERM_00467470</name>
</gene>
<proteinExistence type="predicted"/>
<dbReference type="GO" id="GO:0005509">
    <property type="term" value="F:calcium ion binding"/>
    <property type="evidence" value="ECO:0007669"/>
    <property type="project" value="InterPro"/>
</dbReference>
<feature type="domain" description="EF-hand" evidence="3">
    <location>
        <begin position="134"/>
        <end position="169"/>
    </location>
</feature>
<dbReference type="InterPro" id="IPR018247">
    <property type="entry name" value="EF_Hand_1_Ca_BS"/>
</dbReference>